<dbReference type="OrthoDB" id="3211555at2"/>
<dbReference type="Gene3D" id="1.10.1740.10">
    <property type="match status" value="1"/>
</dbReference>
<dbReference type="GO" id="GO:0016987">
    <property type="term" value="F:sigma factor activity"/>
    <property type="evidence" value="ECO:0007669"/>
    <property type="project" value="TreeGrafter"/>
</dbReference>
<dbReference type="Proteomes" id="UP000293995">
    <property type="component" value="Chromosome"/>
</dbReference>
<dbReference type="AlphaFoldDB" id="A0A4V0YDN1"/>
<gene>
    <name evidence="2" type="ORF">ET475_15765</name>
</gene>
<sequence>MTEISESMRRVAFGAAYRMLGTVADAEDVAQSAIERMLRLPPAERPRNVEAWLTTVATRLAIDQLRSARARREEYVGEWFPEPLDGSSLGAEPDISGHAELAEELSFAFLVLLETLTPSERAAFLLHDVLDYSYDGGGARSPLARSGAQAGLARPRSGLGARAPLFGVDEEATRTRHAIHRRRRVRCHRAVRRDALDRCHCDL</sequence>
<dbReference type="InterPro" id="IPR052704">
    <property type="entry name" value="ECF_Sigma-70_Domain"/>
</dbReference>
<dbReference type="InterPro" id="IPR013325">
    <property type="entry name" value="RNA_pol_sigma_r2"/>
</dbReference>
<dbReference type="KEGG" id="mprt:ET475_15765"/>
<dbReference type="RefSeq" id="WP_129392441.1">
    <property type="nucleotide sequence ID" value="NZ_CP035494.1"/>
</dbReference>
<organism evidence="2 3">
    <name type="scientific">Microbacterium protaetiae</name>
    <dbReference type="NCBI Taxonomy" id="2509458"/>
    <lineage>
        <taxon>Bacteria</taxon>
        <taxon>Bacillati</taxon>
        <taxon>Actinomycetota</taxon>
        <taxon>Actinomycetes</taxon>
        <taxon>Micrococcales</taxon>
        <taxon>Microbacteriaceae</taxon>
        <taxon>Microbacterium</taxon>
    </lineage>
</organism>
<dbReference type="EMBL" id="CP035494">
    <property type="protein sequence ID" value="QAY61291.1"/>
    <property type="molecule type" value="Genomic_DNA"/>
</dbReference>
<evidence type="ECO:0000259" key="1">
    <source>
        <dbReference type="Pfam" id="PF04542"/>
    </source>
</evidence>
<dbReference type="GO" id="GO:0006352">
    <property type="term" value="P:DNA-templated transcription initiation"/>
    <property type="evidence" value="ECO:0007669"/>
    <property type="project" value="InterPro"/>
</dbReference>
<dbReference type="SUPFAM" id="SSF88946">
    <property type="entry name" value="Sigma2 domain of RNA polymerase sigma factors"/>
    <property type="match status" value="1"/>
</dbReference>
<evidence type="ECO:0000313" key="2">
    <source>
        <dbReference type="EMBL" id="QAY61291.1"/>
    </source>
</evidence>
<name>A0A4V0YDN1_9MICO</name>
<proteinExistence type="predicted"/>
<feature type="domain" description="RNA polymerase sigma-70 region 2" evidence="1">
    <location>
        <begin position="7"/>
        <end position="69"/>
    </location>
</feature>
<keyword evidence="3" id="KW-1185">Reference proteome</keyword>
<dbReference type="PANTHER" id="PTHR30173:SF36">
    <property type="entry name" value="ECF RNA POLYMERASE SIGMA FACTOR SIGJ"/>
    <property type="match status" value="1"/>
</dbReference>
<dbReference type="Pfam" id="PF04542">
    <property type="entry name" value="Sigma70_r2"/>
    <property type="match status" value="1"/>
</dbReference>
<accession>A0A4V0YDN1</accession>
<reference evidence="2 3" key="1">
    <citation type="submission" date="2019-01" db="EMBL/GenBank/DDBJ databases">
        <title>Genome sequencing of strain DFW100M-13.</title>
        <authorList>
            <person name="Heo J."/>
            <person name="Kim S.-J."/>
            <person name="Kim J.-S."/>
            <person name="Hong S.-B."/>
            <person name="Kwon S.-W."/>
        </authorList>
    </citation>
    <scope>NUCLEOTIDE SEQUENCE [LARGE SCALE GENOMIC DNA]</scope>
    <source>
        <strain evidence="2 3">DFW100M-13</strain>
    </source>
</reference>
<protein>
    <recommendedName>
        <fullName evidence="1">RNA polymerase sigma-70 region 2 domain-containing protein</fullName>
    </recommendedName>
</protein>
<dbReference type="InterPro" id="IPR007627">
    <property type="entry name" value="RNA_pol_sigma70_r2"/>
</dbReference>
<dbReference type="PANTHER" id="PTHR30173">
    <property type="entry name" value="SIGMA 19 FACTOR"/>
    <property type="match status" value="1"/>
</dbReference>
<evidence type="ECO:0000313" key="3">
    <source>
        <dbReference type="Proteomes" id="UP000293995"/>
    </source>
</evidence>